<dbReference type="CDD" id="cd10170">
    <property type="entry name" value="ASKHA_NBD_HSP70"/>
    <property type="match status" value="1"/>
</dbReference>
<dbReference type="EMBL" id="MVGC01000022">
    <property type="protein sequence ID" value="RJE26439.1"/>
    <property type="molecule type" value="Genomic_DNA"/>
</dbReference>
<comment type="caution">
    <text evidence="1">The sequence shown here is derived from an EMBL/GenBank/DDBJ whole genome shotgun (WGS) entry which is preliminary data.</text>
</comment>
<protein>
    <submittedName>
        <fullName evidence="1">Uncharacterized protein</fullName>
    </submittedName>
</protein>
<sequence>MSYSNGQRFWGFTIPRGAQLCSWSKLLLDRDAKPVQFDDSELQIVMRLGILQLPDGMEAVSVVADFLRHVHEYLSSLLIAHAYLPTDFWFTVPAAWSENARTLMGEAMANAGFGERQQDRVLMMSEPEAAALAVISYPGNDLKPGDGLLVCDCGGGTVDITTYYITGVRDTTDLTNVTPKVFFEQLTAAIGAKCGGEAVDMRFYSLLSAKLGQEFNNLPLNAVGPWASLMDDFEIVKANFDGQENRTFRLALNINAPKADPTFFNQRTRKITLEARDIRSLYDPVLHNVLDLVMPPIRALKKKYNRKIINGTGRSSRSDYSRLARRISPNAHVLSTFGVASAPPIPLNHDGPRSAEFTSTPMEWDVCWVLGKV</sequence>
<reference evidence="2" key="1">
    <citation type="submission" date="2017-02" db="EMBL/GenBank/DDBJ databases">
        <authorList>
            <person name="Tafer H."/>
            <person name="Lopandic K."/>
        </authorList>
    </citation>
    <scope>NUCLEOTIDE SEQUENCE [LARGE SCALE GENOMIC DNA]</scope>
    <source>
        <strain evidence="2">CBS 366.77</strain>
    </source>
</reference>
<dbReference type="PANTHER" id="PTHR14187">
    <property type="entry name" value="ALPHA KINASE/ELONGATION FACTOR 2 KINASE"/>
    <property type="match status" value="1"/>
</dbReference>
<organism evidence="1 2">
    <name type="scientific">Aspergillus sclerotialis</name>
    <dbReference type="NCBI Taxonomy" id="2070753"/>
    <lineage>
        <taxon>Eukaryota</taxon>
        <taxon>Fungi</taxon>
        <taxon>Dikarya</taxon>
        <taxon>Ascomycota</taxon>
        <taxon>Pezizomycotina</taxon>
        <taxon>Eurotiomycetes</taxon>
        <taxon>Eurotiomycetidae</taxon>
        <taxon>Eurotiales</taxon>
        <taxon>Aspergillaceae</taxon>
        <taxon>Aspergillus</taxon>
        <taxon>Aspergillus subgen. Polypaecilum</taxon>
    </lineage>
</organism>
<dbReference type="SUPFAM" id="SSF53067">
    <property type="entry name" value="Actin-like ATPase domain"/>
    <property type="match status" value="2"/>
</dbReference>
<dbReference type="STRING" id="2070753.A0A3A2ZTF7"/>
<dbReference type="PANTHER" id="PTHR14187:SF81">
    <property type="entry name" value="HSP70 FAMILY PROTEIN (AFU_ORTHOLOGUE AFUA_4G14040)"/>
    <property type="match status" value="1"/>
</dbReference>
<dbReference type="Gene3D" id="3.30.420.40">
    <property type="match status" value="2"/>
</dbReference>
<dbReference type="OrthoDB" id="4499759at2759"/>
<keyword evidence="2" id="KW-1185">Reference proteome</keyword>
<evidence type="ECO:0000313" key="1">
    <source>
        <dbReference type="EMBL" id="RJE26439.1"/>
    </source>
</evidence>
<gene>
    <name evidence="1" type="ORF">PHISCL_01240</name>
</gene>
<dbReference type="AlphaFoldDB" id="A0A3A2ZTF7"/>
<proteinExistence type="predicted"/>
<dbReference type="InterPro" id="IPR043129">
    <property type="entry name" value="ATPase_NBD"/>
</dbReference>
<name>A0A3A2ZTF7_9EURO</name>
<evidence type="ECO:0000313" key="2">
    <source>
        <dbReference type="Proteomes" id="UP000266188"/>
    </source>
</evidence>
<dbReference type="Proteomes" id="UP000266188">
    <property type="component" value="Unassembled WGS sequence"/>
</dbReference>
<dbReference type="Gene3D" id="3.90.640.10">
    <property type="entry name" value="Actin, Chain A, domain 4"/>
    <property type="match status" value="1"/>
</dbReference>
<accession>A0A3A2ZTF7</accession>